<evidence type="ECO:0000313" key="2">
    <source>
        <dbReference type="Proteomes" id="UP000051461"/>
    </source>
</evidence>
<reference evidence="1 2" key="1">
    <citation type="journal article" date="2015" name="Genome Announc.">
        <title>Expanding the biotechnology potential of lactobacilli through comparative genomics of 213 strains and associated genera.</title>
        <authorList>
            <person name="Sun Z."/>
            <person name="Harris H.M."/>
            <person name="McCann A."/>
            <person name="Guo C."/>
            <person name="Argimon S."/>
            <person name="Zhang W."/>
            <person name="Yang X."/>
            <person name="Jeffery I.B."/>
            <person name="Cooney J.C."/>
            <person name="Kagawa T.F."/>
            <person name="Liu W."/>
            <person name="Song Y."/>
            <person name="Salvetti E."/>
            <person name="Wrobel A."/>
            <person name="Rasinkangas P."/>
            <person name="Parkhill J."/>
            <person name="Rea M.C."/>
            <person name="O'Sullivan O."/>
            <person name="Ritari J."/>
            <person name="Douillard F.P."/>
            <person name="Paul Ross R."/>
            <person name="Yang R."/>
            <person name="Briner A.E."/>
            <person name="Felis G.E."/>
            <person name="de Vos W.M."/>
            <person name="Barrangou R."/>
            <person name="Klaenhammer T.R."/>
            <person name="Caufield P.W."/>
            <person name="Cui Y."/>
            <person name="Zhang H."/>
            <person name="O'Toole P.W."/>
        </authorList>
    </citation>
    <scope>NUCLEOTIDE SEQUENCE [LARGE SCALE GENOMIC DNA]</scope>
    <source>
        <strain evidence="1 2">DSM 20003</strain>
    </source>
</reference>
<gene>
    <name evidence="1" type="ORF">FC07_GL002985</name>
</gene>
<dbReference type="Proteomes" id="UP000051461">
    <property type="component" value="Unassembled WGS sequence"/>
</dbReference>
<organism evidence="1 2">
    <name type="scientific">Loigolactobacillus bifermentans DSM 20003</name>
    <dbReference type="NCBI Taxonomy" id="1423726"/>
    <lineage>
        <taxon>Bacteria</taxon>
        <taxon>Bacillati</taxon>
        <taxon>Bacillota</taxon>
        <taxon>Bacilli</taxon>
        <taxon>Lactobacillales</taxon>
        <taxon>Lactobacillaceae</taxon>
        <taxon>Loigolactobacillus</taxon>
    </lineage>
</organism>
<dbReference type="STRING" id="1423726.FC07_GL002985"/>
<dbReference type="RefSeq" id="WP_235807426.1">
    <property type="nucleotide sequence ID" value="NZ_AZDA01000005.1"/>
</dbReference>
<protein>
    <submittedName>
        <fullName evidence="1">Uncharacterized protein</fullName>
    </submittedName>
</protein>
<name>A0A0R1H2Q3_9LACO</name>
<dbReference type="AlphaFoldDB" id="A0A0R1H2Q3"/>
<keyword evidence="2" id="KW-1185">Reference proteome</keyword>
<evidence type="ECO:0000313" key="1">
    <source>
        <dbReference type="EMBL" id="KRK40693.1"/>
    </source>
</evidence>
<dbReference type="EMBL" id="AZDA01000005">
    <property type="protein sequence ID" value="KRK40693.1"/>
    <property type="molecule type" value="Genomic_DNA"/>
</dbReference>
<proteinExistence type="predicted"/>
<dbReference type="PATRIC" id="fig|1423726.3.peg.3099"/>
<sequence length="126" mass="14891">MTTEDERYYQPTDSKDAMRYVEKLFNRYKDAPLTDALLKYNQKLVFYLRQSVIATAKEEGVPERVKSAQRMADAMDEWVRIKALGKPFHGTMRHFKIVSDQQHVKFKARRQKGGGRQVNMRKSMHH</sequence>
<comment type="caution">
    <text evidence="1">The sequence shown here is derived from an EMBL/GenBank/DDBJ whole genome shotgun (WGS) entry which is preliminary data.</text>
</comment>
<accession>A0A0R1H2Q3</accession>